<name>A0AAD7LS01_QUISA</name>
<dbReference type="PANTHER" id="PTHR15180">
    <property type="entry name" value="GENERAL TRANSCRIPTION FACTOR 3C POLYPEPTIDE 1"/>
    <property type="match status" value="1"/>
</dbReference>
<gene>
    <name evidence="1" type="ORF">O6P43_018368</name>
</gene>
<dbReference type="InterPro" id="IPR044210">
    <property type="entry name" value="Tfc3-like"/>
</dbReference>
<dbReference type="GO" id="GO:0003677">
    <property type="term" value="F:DNA binding"/>
    <property type="evidence" value="ECO:0007669"/>
    <property type="project" value="InterPro"/>
</dbReference>
<dbReference type="EMBL" id="JARAOO010000007">
    <property type="protein sequence ID" value="KAJ7963245.1"/>
    <property type="molecule type" value="Genomic_DNA"/>
</dbReference>
<dbReference type="GO" id="GO:0006384">
    <property type="term" value="P:transcription initiation at RNA polymerase III promoter"/>
    <property type="evidence" value="ECO:0007669"/>
    <property type="project" value="InterPro"/>
</dbReference>
<comment type="caution">
    <text evidence="1">The sequence shown here is derived from an EMBL/GenBank/DDBJ whole genome shotgun (WGS) entry which is preliminary data.</text>
</comment>
<protein>
    <submittedName>
        <fullName evidence="1">B-block binding subunit of TFIIIC</fullName>
    </submittedName>
</protein>
<dbReference type="PANTHER" id="PTHR15180:SF1">
    <property type="entry name" value="GENERAL TRANSCRIPTION FACTOR 3C POLYPEPTIDE 1"/>
    <property type="match status" value="1"/>
</dbReference>
<evidence type="ECO:0000313" key="1">
    <source>
        <dbReference type="EMBL" id="KAJ7963245.1"/>
    </source>
</evidence>
<keyword evidence="2" id="KW-1185">Reference proteome</keyword>
<dbReference type="Proteomes" id="UP001163823">
    <property type="component" value="Chromosome 7"/>
</dbReference>
<dbReference type="GO" id="GO:0000127">
    <property type="term" value="C:transcription factor TFIIIC complex"/>
    <property type="evidence" value="ECO:0007669"/>
    <property type="project" value="InterPro"/>
</dbReference>
<dbReference type="AlphaFoldDB" id="A0AAD7LS01"/>
<accession>A0AAD7LS01</accession>
<reference evidence="1" key="1">
    <citation type="journal article" date="2023" name="Science">
        <title>Elucidation of the pathway for biosynthesis of saponin adjuvants from the soapbark tree.</title>
        <authorList>
            <person name="Reed J."/>
            <person name="Orme A."/>
            <person name="El-Demerdash A."/>
            <person name="Owen C."/>
            <person name="Martin L.B.B."/>
            <person name="Misra R.C."/>
            <person name="Kikuchi S."/>
            <person name="Rejzek M."/>
            <person name="Martin A.C."/>
            <person name="Harkess A."/>
            <person name="Leebens-Mack J."/>
            <person name="Louveau T."/>
            <person name="Stephenson M.J."/>
            <person name="Osbourn A."/>
        </authorList>
    </citation>
    <scope>NUCLEOTIDE SEQUENCE</scope>
    <source>
        <strain evidence="1">S10</strain>
    </source>
</reference>
<sequence length="368" mass="42009">MAWLNSNIRFRKSVMRLCNMLSEQYAEHLEKIHNMSLDKDNCRLYMQCSYEEGLQRTVTRDVGTQEISLKEPWDDFESKKIKLALDEVLRCKRIAKLEASKKVGSLSKEWSDLNTNTEGYSSQENEGIASTILDEIVQNHGGRQKKIAAQRSRKNHVNRKIIKLLNDGDNVNRKVYKSLAISNAVELFKFIFLSTSTAQEVPNLLAETPRHYSEHDLFAAFNYLREKKVMTGGNESQPFELSQQFLHNISKSPFPSNTGKRSFKFACWLHERNKGLTEGGTNLVEDLQCGDIFHLFAPISSGELSIWPNLPDNGVGEVEDLRSLKRKIDNEPSDGDESKKLKSLSALEGEVLSRMKKVFWVSSCLHTM</sequence>
<dbReference type="GO" id="GO:0042791">
    <property type="term" value="P:5S class rRNA transcription by RNA polymerase III"/>
    <property type="evidence" value="ECO:0007669"/>
    <property type="project" value="TreeGrafter"/>
</dbReference>
<proteinExistence type="predicted"/>
<dbReference type="KEGG" id="qsa:O6P43_018368"/>
<organism evidence="1 2">
    <name type="scientific">Quillaja saponaria</name>
    <name type="common">Soap bark tree</name>
    <dbReference type="NCBI Taxonomy" id="32244"/>
    <lineage>
        <taxon>Eukaryota</taxon>
        <taxon>Viridiplantae</taxon>
        <taxon>Streptophyta</taxon>
        <taxon>Embryophyta</taxon>
        <taxon>Tracheophyta</taxon>
        <taxon>Spermatophyta</taxon>
        <taxon>Magnoliopsida</taxon>
        <taxon>eudicotyledons</taxon>
        <taxon>Gunneridae</taxon>
        <taxon>Pentapetalae</taxon>
        <taxon>rosids</taxon>
        <taxon>fabids</taxon>
        <taxon>Fabales</taxon>
        <taxon>Quillajaceae</taxon>
        <taxon>Quillaja</taxon>
    </lineage>
</organism>
<evidence type="ECO:0000313" key="2">
    <source>
        <dbReference type="Proteomes" id="UP001163823"/>
    </source>
</evidence>